<evidence type="ECO:0000313" key="4">
    <source>
        <dbReference type="Proteomes" id="UP000031668"/>
    </source>
</evidence>
<keyword evidence="4" id="KW-1185">Reference proteome</keyword>
<keyword evidence="1" id="KW-0880">Kelch repeat</keyword>
<evidence type="ECO:0000313" key="3">
    <source>
        <dbReference type="EMBL" id="KII65477.1"/>
    </source>
</evidence>
<accession>A0A0C2MUY0</accession>
<dbReference type="Pfam" id="PF24681">
    <property type="entry name" value="Kelch_KLHDC2_KLHL20_DRC7"/>
    <property type="match status" value="1"/>
</dbReference>
<dbReference type="EMBL" id="JWZT01003819">
    <property type="protein sequence ID" value="KII65477.1"/>
    <property type="molecule type" value="Genomic_DNA"/>
</dbReference>
<reference evidence="3 4" key="1">
    <citation type="journal article" date="2014" name="Genome Biol. Evol.">
        <title>The genome of the myxosporean Thelohanellus kitauei shows adaptations to nutrient acquisition within its fish host.</title>
        <authorList>
            <person name="Yang Y."/>
            <person name="Xiong J."/>
            <person name="Zhou Z."/>
            <person name="Huo F."/>
            <person name="Miao W."/>
            <person name="Ran C."/>
            <person name="Liu Y."/>
            <person name="Zhang J."/>
            <person name="Feng J."/>
            <person name="Wang M."/>
            <person name="Wang M."/>
            <person name="Wang L."/>
            <person name="Yao B."/>
        </authorList>
    </citation>
    <scope>NUCLEOTIDE SEQUENCE [LARGE SCALE GENOMIC DNA]</scope>
    <source>
        <strain evidence="3">Wuqing</strain>
    </source>
</reference>
<comment type="caution">
    <text evidence="3">The sequence shown here is derived from an EMBL/GenBank/DDBJ whole genome shotgun (WGS) entry which is preliminary data.</text>
</comment>
<dbReference type="OrthoDB" id="7676067at2759"/>
<protein>
    <submittedName>
        <fullName evidence="3">Kelch domain-containing protein 10</fullName>
    </submittedName>
</protein>
<proteinExistence type="predicted"/>
<organism evidence="3 4">
    <name type="scientific">Thelohanellus kitauei</name>
    <name type="common">Myxosporean</name>
    <dbReference type="NCBI Taxonomy" id="669202"/>
    <lineage>
        <taxon>Eukaryota</taxon>
        <taxon>Metazoa</taxon>
        <taxon>Cnidaria</taxon>
        <taxon>Myxozoa</taxon>
        <taxon>Myxosporea</taxon>
        <taxon>Bivalvulida</taxon>
        <taxon>Platysporina</taxon>
        <taxon>Myxobolidae</taxon>
        <taxon>Thelohanellus</taxon>
    </lineage>
</organism>
<gene>
    <name evidence="3" type="ORF">RF11_14400</name>
</gene>
<sequence>MRVENVISAPMCVYGLCMTSIGEYIITYGGWSHLSSTVCRELRTYNTVNGIWRRYPAPIGTTNSCVLSSICAVGNLVYIFGGTDAPYFGQSTNSLISFDASNARWQILSPHIDGYHPNTPPPMIESFIYYHNENIYILGGFFDNDYFDSMYRFCLKTSTWSLVLQKGQKPIINYRIFGTVFKDKCYTFGHSATASPKRFKFINIFDFSNSTWTTRQTYSKNQLYPDDRINESFAFSNNLGYLSGGESSAGYRSDIWRIDLETLEWFKLYYCLKARIFNHCMSVVNDCYLYSFGGLGLHPDRLNTLQTFIVRPPTLYRLCLESISKSPNLRGYAKRLPAAIIDEINFDYTYNV</sequence>
<keyword evidence="2" id="KW-0677">Repeat</keyword>
<evidence type="ECO:0000256" key="2">
    <source>
        <dbReference type="ARBA" id="ARBA00022737"/>
    </source>
</evidence>
<dbReference type="Proteomes" id="UP000031668">
    <property type="component" value="Unassembled WGS sequence"/>
</dbReference>
<dbReference type="AlphaFoldDB" id="A0A0C2MUY0"/>
<dbReference type="InterPro" id="IPR052125">
    <property type="entry name" value="KLHDC10"/>
</dbReference>
<dbReference type="PANTHER" id="PTHR46428">
    <property type="entry name" value="KELCH DOMAIN-CONTAINING PROTEIN 10"/>
    <property type="match status" value="1"/>
</dbReference>
<evidence type="ECO:0000256" key="1">
    <source>
        <dbReference type="ARBA" id="ARBA00022441"/>
    </source>
</evidence>
<name>A0A0C2MUY0_THEKT</name>
<dbReference type="PANTHER" id="PTHR46428:SF1">
    <property type="entry name" value="KELCH DOMAIN-CONTAINING PROTEIN 10"/>
    <property type="match status" value="1"/>
</dbReference>
<dbReference type="InterPro" id="IPR015915">
    <property type="entry name" value="Kelch-typ_b-propeller"/>
</dbReference>
<dbReference type="SUPFAM" id="SSF117281">
    <property type="entry name" value="Kelch motif"/>
    <property type="match status" value="1"/>
</dbReference>
<dbReference type="GO" id="GO:0032874">
    <property type="term" value="P:positive regulation of stress-activated MAPK cascade"/>
    <property type="evidence" value="ECO:0007669"/>
    <property type="project" value="TreeGrafter"/>
</dbReference>
<dbReference type="Gene3D" id="2.120.10.80">
    <property type="entry name" value="Kelch-type beta propeller"/>
    <property type="match status" value="2"/>
</dbReference>